<dbReference type="GO" id="GO:0042796">
    <property type="term" value="P:snRNA transcription by RNA polymerase III"/>
    <property type="evidence" value="ECO:0007669"/>
    <property type="project" value="TreeGrafter"/>
</dbReference>
<dbReference type="Pfam" id="PF12251">
    <property type="entry name" value="SNAPC3"/>
    <property type="match status" value="1"/>
</dbReference>
<dbReference type="GO" id="GO:0001046">
    <property type="term" value="F:core promoter sequence-specific DNA binding"/>
    <property type="evidence" value="ECO:0007669"/>
    <property type="project" value="TreeGrafter"/>
</dbReference>
<evidence type="ECO:0000313" key="8">
    <source>
        <dbReference type="Proteomes" id="UP000652761"/>
    </source>
</evidence>
<evidence type="ECO:0000256" key="4">
    <source>
        <dbReference type="ARBA" id="ARBA00023125"/>
    </source>
</evidence>
<dbReference type="GO" id="GO:0000978">
    <property type="term" value="F:RNA polymerase II cis-regulatory region sequence-specific DNA binding"/>
    <property type="evidence" value="ECO:0007669"/>
    <property type="project" value="TreeGrafter"/>
</dbReference>
<protein>
    <recommendedName>
        <fullName evidence="9">snRNA-activating protein complex subunit 3</fullName>
    </recommendedName>
</protein>
<keyword evidence="6" id="KW-0539">Nucleus</keyword>
<keyword evidence="5" id="KW-0804">Transcription</keyword>
<keyword evidence="3" id="KW-0805">Transcription regulation</keyword>
<gene>
    <name evidence="7" type="ORF">Taro_024790</name>
</gene>
<dbReference type="PANTHER" id="PTHR13421">
    <property type="entry name" value="SNRNA-ACTIVATING PROTEIN COMPLEX SUBUNIT 3"/>
    <property type="match status" value="1"/>
</dbReference>
<evidence type="ECO:0008006" key="9">
    <source>
        <dbReference type="Google" id="ProtNLM"/>
    </source>
</evidence>
<evidence type="ECO:0000313" key="7">
    <source>
        <dbReference type="EMBL" id="MQL92169.1"/>
    </source>
</evidence>
<evidence type="ECO:0000256" key="1">
    <source>
        <dbReference type="ARBA" id="ARBA00004123"/>
    </source>
</evidence>
<evidence type="ECO:0000256" key="6">
    <source>
        <dbReference type="ARBA" id="ARBA00023242"/>
    </source>
</evidence>
<reference evidence="7" key="1">
    <citation type="submission" date="2017-07" db="EMBL/GenBank/DDBJ databases">
        <title>Taro Niue Genome Assembly and Annotation.</title>
        <authorList>
            <person name="Atibalentja N."/>
            <person name="Keating K."/>
            <person name="Fields C.J."/>
        </authorList>
    </citation>
    <scope>NUCLEOTIDE SEQUENCE</scope>
    <source>
        <strain evidence="7">Niue_2</strain>
        <tissue evidence="7">Leaf</tissue>
    </source>
</reference>
<evidence type="ECO:0000256" key="5">
    <source>
        <dbReference type="ARBA" id="ARBA00023163"/>
    </source>
</evidence>
<dbReference type="GO" id="GO:0042795">
    <property type="term" value="P:snRNA transcription by RNA polymerase II"/>
    <property type="evidence" value="ECO:0007669"/>
    <property type="project" value="TreeGrafter"/>
</dbReference>
<accession>A0A843VLE4</accession>
<comment type="caution">
    <text evidence="7">The sequence shown here is derived from an EMBL/GenBank/DDBJ whole genome shotgun (WGS) entry which is preliminary data.</text>
</comment>
<evidence type="ECO:0000256" key="3">
    <source>
        <dbReference type="ARBA" id="ARBA00023015"/>
    </source>
</evidence>
<comment type="subcellular location">
    <subcellularLocation>
        <location evidence="1">Nucleus</location>
    </subcellularLocation>
</comment>
<sequence length="266" mass="31207">MCQQIPVHRPGVVLCVEVYDNRLTGQKNQELLVLGTQRLSALRDNIYCSTNQLMQAAGQYDPSGYFLIEDLFLNDMRDPLAVDYSKPIREWLGNCQEEAKEKWEFIVSGEIKKHRRLLGNLTSTNLPQFKAIDMHKTCFCDLRFRLGSGYLYCHQGNCKHIVVIRDMRLLHPEDDQNEDAYPIVTFQLRRRRRKCSVCKIKLSVMMTVDDKWAGKNPCYFCKDCYYLLHYKEDNSLLYDDFSVYDLESCWPMSACMDKVQHRTPDV</sequence>
<dbReference type="Proteomes" id="UP000652761">
    <property type="component" value="Unassembled WGS sequence"/>
</dbReference>
<dbReference type="GO" id="GO:0001006">
    <property type="term" value="F:RNA polymerase III type 3 promoter sequence-specific DNA binding"/>
    <property type="evidence" value="ECO:0007669"/>
    <property type="project" value="TreeGrafter"/>
</dbReference>
<dbReference type="PANTHER" id="PTHR13421:SF16">
    <property type="entry name" value="SNRNA-ACTIVATING PROTEIN COMPLEX SUBUNIT 3"/>
    <property type="match status" value="1"/>
</dbReference>
<proteinExistence type="inferred from homology"/>
<name>A0A843VLE4_COLES</name>
<evidence type="ECO:0000256" key="2">
    <source>
        <dbReference type="ARBA" id="ARBA00010410"/>
    </source>
</evidence>
<dbReference type="GO" id="GO:0005634">
    <property type="term" value="C:nucleus"/>
    <property type="evidence" value="ECO:0007669"/>
    <property type="project" value="UniProtKB-SubCell"/>
</dbReference>
<keyword evidence="8" id="KW-1185">Reference proteome</keyword>
<dbReference type="InterPro" id="IPR022042">
    <property type="entry name" value="snRNA-activating_su3"/>
</dbReference>
<comment type="similarity">
    <text evidence="2">Belongs to the SNAPC3/SRD2 family.</text>
</comment>
<dbReference type="EMBL" id="NMUH01001419">
    <property type="protein sequence ID" value="MQL92169.1"/>
    <property type="molecule type" value="Genomic_DNA"/>
</dbReference>
<dbReference type="AlphaFoldDB" id="A0A843VLE4"/>
<keyword evidence="4" id="KW-0238">DNA-binding</keyword>
<organism evidence="7 8">
    <name type="scientific">Colocasia esculenta</name>
    <name type="common">Wild taro</name>
    <name type="synonym">Arum esculentum</name>
    <dbReference type="NCBI Taxonomy" id="4460"/>
    <lineage>
        <taxon>Eukaryota</taxon>
        <taxon>Viridiplantae</taxon>
        <taxon>Streptophyta</taxon>
        <taxon>Embryophyta</taxon>
        <taxon>Tracheophyta</taxon>
        <taxon>Spermatophyta</taxon>
        <taxon>Magnoliopsida</taxon>
        <taxon>Liliopsida</taxon>
        <taxon>Araceae</taxon>
        <taxon>Aroideae</taxon>
        <taxon>Colocasieae</taxon>
        <taxon>Colocasia</taxon>
    </lineage>
</organism>
<dbReference type="GO" id="GO:0003681">
    <property type="term" value="F:bent DNA binding"/>
    <property type="evidence" value="ECO:0007669"/>
    <property type="project" value="TreeGrafter"/>
</dbReference>
<dbReference type="OrthoDB" id="46583at2759"/>
<dbReference type="GO" id="GO:0019185">
    <property type="term" value="C:snRNA-activating protein complex"/>
    <property type="evidence" value="ECO:0007669"/>
    <property type="project" value="TreeGrafter"/>
</dbReference>